<protein>
    <submittedName>
        <fullName evidence="1">Uncharacterized protein</fullName>
    </submittedName>
</protein>
<dbReference type="EMBL" id="JACXVP010000003">
    <property type="protein sequence ID" value="KAG5618444.1"/>
    <property type="molecule type" value="Genomic_DNA"/>
</dbReference>
<dbReference type="AlphaFoldDB" id="A0A9J6A2N1"/>
<comment type="caution">
    <text evidence="1">The sequence shown here is derived from an EMBL/GenBank/DDBJ whole genome shotgun (WGS) entry which is preliminary data.</text>
</comment>
<gene>
    <name evidence="1" type="ORF">H5410_018268</name>
</gene>
<keyword evidence="2" id="KW-1185">Reference proteome</keyword>
<evidence type="ECO:0000313" key="1">
    <source>
        <dbReference type="EMBL" id="KAG5618444.1"/>
    </source>
</evidence>
<dbReference type="Proteomes" id="UP000824120">
    <property type="component" value="Chromosome 3"/>
</dbReference>
<sequence length="95" mass="10968">MHSSKIGIQELAALGLLKRELEAEMEFYFSYMKYTINHGVHYEEPPNISRPRVLITSCRKQRRNSIALASSIQTILKYIVIQESKAKSTNIHQFA</sequence>
<evidence type="ECO:0000313" key="2">
    <source>
        <dbReference type="Proteomes" id="UP000824120"/>
    </source>
</evidence>
<proteinExistence type="predicted"/>
<reference evidence="1 2" key="1">
    <citation type="submission" date="2020-09" db="EMBL/GenBank/DDBJ databases">
        <title>De no assembly of potato wild relative species, Solanum commersonii.</title>
        <authorList>
            <person name="Cho K."/>
        </authorList>
    </citation>
    <scope>NUCLEOTIDE SEQUENCE [LARGE SCALE GENOMIC DNA]</scope>
    <source>
        <strain evidence="1">LZ3.2</strain>
        <tissue evidence="1">Leaf</tissue>
    </source>
</reference>
<accession>A0A9J6A2N1</accession>
<name>A0A9J6A2N1_SOLCO</name>
<organism evidence="1 2">
    <name type="scientific">Solanum commersonii</name>
    <name type="common">Commerson's wild potato</name>
    <name type="synonym">Commerson's nightshade</name>
    <dbReference type="NCBI Taxonomy" id="4109"/>
    <lineage>
        <taxon>Eukaryota</taxon>
        <taxon>Viridiplantae</taxon>
        <taxon>Streptophyta</taxon>
        <taxon>Embryophyta</taxon>
        <taxon>Tracheophyta</taxon>
        <taxon>Spermatophyta</taxon>
        <taxon>Magnoliopsida</taxon>
        <taxon>eudicotyledons</taxon>
        <taxon>Gunneridae</taxon>
        <taxon>Pentapetalae</taxon>
        <taxon>asterids</taxon>
        <taxon>lamiids</taxon>
        <taxon>Solanales</taxon>
        <taxon>Solanaceae</taxon>
        <taxon>Solanoideae</taxon>
        <taxon>Solaneae</taxon>
        <taxon>Solanum</taxon>
    </lineage>
</organism>